<dbReference type="EMBL" id="JACGWK010000065">
    <property type="protein sequence ID" value="KAL0307770.1"/>
    <property type="molecule type" value="Genomic_DNA"/>
</dbReference>
<dbReference type="InterPro" id="IPR005162">
    <property type="entry name" value="Retrotrans_gag_dom"/>
</dbReference>
<sequence length="138" mass="16387">MTFQSQAQAYEQLLAQAQTLVPTSAPVVPTIDRNYERIRKMGATAFEGTLDPEVAERWSLKRAYEPREITWVKFQREFDDKYRLKMHKDKKRMKFLNLMQGDDQIVAEYEFCFAELAKYAPEVVETQEDRCYRFEQGL</sequence>
<feature type="domain" description="Retrotransposon gag" evidence="1">
    <location>
        <begin position="65"/>
        <end position="138"/>
    </location>
</feature>
<protein>
    <recommendedName>
        <fullName evidence="1">Retrotransposon gag domain-containing protein</fullName>
    </recommendedName>
</protein>
<proteinExistence type="predicted"/>
<name>A0AAW2KLA0_9LAMI</name>
<evidence type="ECO:0000259" key="1">
    <source>
        <dbReference type="Pfam" id="PF03732"/>
    </source>
</evidence>
<dbReference type="Pfam" id="PF03732">
    <property type="entry name" value="Retrotrans_gag"/>
    <property type="match status" value="1"/>
</dbReference>
<reference evidence="2" key="1">
    <citation type="submission" date="2020-06" db="EMBL/GenBank/DDBJ databases">
        <authorList>
            <person name="Li T."/>
            <person name="Hu X."/>
            <person name="Zhang T."/>
            <person name="Song X."/>
            <person name="Zhang H."/>
            <person name="Dai N."/>
            <person name="Sheng W."/>
            <person name="Hou X."/>
            <person name="Wei L."/>
        </authorList>
    </citation>
    <scope>NUCLEOTIDE SEQUENCE</scope>
    <source>
        <strain evidence="2">G01</strain>
        <tissue evidence="2">Leaf</tissue>
    </source>
</reference>
<comment type="caution">
    <text evidence="2">The sequence shown here is derived from an EMBL/GenBank/DDBJ whole genome shotgun (WGS) entry which is preliminary data.</text>
</comment>
<organism evidence="2">
    <name type="scientific">Sesamum angustifolium</name>
    <dbReference type="NCBI Taxonomy" id="2727405"/>
    <lineage>
        <taxon>Eukaryota</taxon>
        <taxon>Viridiplantae</taxon>
        <taxon>Streptophyta</taxon>
        <taxon>Embryophyta</taxon>
        <taxon>Tracheophyta</taxon>
        <taxon>Spermatophyta</taxon>
        <taxon>Magnoliopsida</taxon>
        <taxon>eudicotyledons</taxon>
        <taxon>Gunneridae</taxon>
        <taxon>Pentapetalae</taxon>
        <taxon>asterids</taxon>
        <taxon>lamiids</taxon>
        <taxon>Lamiales</taxon>
        <taxon>Pedaliaceae</taxon>
        <taxon>Sesamum</taxon>
    </lineage>
</organism>
<gene>
    <name evidence="2" type="ORF">Sangu_3011700</name>
</gene>
<reference evidence="2" key="2">
    <citation type="journal article" date="2024" name="Plant">
        <title>Genomic evolution and insights into agronomic trait innovations of Sesamum species.</title>
        <authorList>
            <person name="Miao H."/>
            <person name="Wang L."/>
            <person name="Qu L."/>
            <person name="Liu H."/>
            <person name="Sun Y."/>
            <person name="Le M."/>
            <person name="Wang Q."/>
            <person name="Wei S."/>
            <person name="Zheng Y."/>
            <person name="Lin W."/>
            <person name="Duan Y."/>
            <person name="Cao H."/>
            <person name="Xiong S."/>
            <person name="Wang X."/>
            <person name="Wei L."/>
            <person name="Li C."/>
            <person name="Ma Q."/>
            <person name="Ju M."/>
            <person name="Zhao R."/>
            <person name="Li G."/>
            <person name="Mu C."/>
            <person name="Tian Q."/>
            <person name="Mei H."/>
            <person name="Zhang T."/>
            <person name="Gao T."/>
            <person name="Zhang H."/>
        </authorList>
    </citation>
    <scope>NUCLEOTIDE SEQUENCE</scope>
    <source>
        <strain evidence="2">G01</strain>
    </source>
</reference>
<accession>A0AAW2KLA0</accession>
<evidence type="ECO:0000313" key="2">
    <source>
        <dbReference type="EMBL" id="KAL0307770.1"/>
    </source>
</evidence>
<dbReference type="AlphaFoldDB" id="A0AAW2KLA0"/>